<evidence type="ECO:0000313" key="1">
    <source>
        <dbReference type="EMBL" id="KAF0421289.1"/>
    </source>
</evidence>
<proteinExistence type="predicted"/>
<keyword evidence="1" id="KW-0645">Protease</keyword>
<dbReference type="Proteomes" id="UP000439903">
    <property type="component" value="Unassembled WGS sequence"/>
</dbReference>
<keyword evidence="2" id="KW-1185">Reference proteome</keyword>
<dbReference type="CDD" id="cd21112">
    <property type="entry name" value="alphaLP-like"/>
    <property type="match status" value="1"/>
</dbReference>
<dbReference type="Gene3D" id="2.40.10.10">
    <property type="entry name" value="Trypsin-like serine proteases"/>
    <property type="match status" value="2"/>
</dbReference>
<protein>
    <submittedName>
        <fullName evidence="1">Serine protease</fullName>
    </submittedName>
</protein>
<dbReference type="InterPro" id="IPR009003">
    <property type="entry name" value="Peptidase_S1_PA"/>
</dbReference>
<accession>A0A8H3X7S7</accession>
<gene>
    <name evidence="1" type="ORF">F8M41_006798</name>
</gene>
<dbReference type="EMBL" id="WTPW01001676">
    <property type="protein sequence ID" value="KAF0421289.1"/>
    <property type="molecule type" value="Genomic_DNA"/>
</dbReference>
<dbReference type="GO" id="GO:0008233">
    <property type="term" value="F:peptidase activity"/>
    <property type="evidence" value="ECO:0007669"/>
    <property type="project" value="UniProtKB-KW"/>
</dbReference>
<dbReference type="SUPFAM" id="SSF50494">
    <property type="entry name" value="Trypsin-like serine proteases"/>
    <property type="match status" value="1"/>
</dbReference>
<dbReference type="GO" id="GO:0006508">
    <property type="term" value="P:proteolysis"/>
    <property type="evidence" value="ECO:0007669"/>
    <property type="project" value="UniProtKB-KW"/>
</dbReference>
<keyword evidence="1" id="KW-0378">Hydrolase</keyword>
<evidence type="ECO:0000313" key="2">
    <source>
        <dbReference type="Proteomes" id="UP000439903"/>
    </source>
</evidence>
<name>A0A8H3X7S7_GIGMA</name>
<comment type="caution">
    <text evidence="1">The sequence shown here is derived from an EMBL/GenBank/DDBJ whole genome shotgun (WGS) entry which is preliminary data.</text>
</comment>
<sequence>MYFPIFTYYNCFETTNHYTSSLNNTNLEKIRSIVTKILAGDGIYAYDEIKKINKVCSAGFYARDQDNIDYIATAGHCFLDYGDFYSLIPWYSSNPTALIGPMIYHLLNPIDFGLISINEDDIKPEPIIRNSDSKQYPELLIKDIMPVSSNGAHLCLSGLLTHVKCGYVAALNGFTSVGGNFRDNIFVVNLRYIPGDSGGPIFSYKSLSHVSLNGILTGGLFDFYDYINGITGVITRSSILNVVEDLEVIIVP</sequence>
<organism evidence="1 2">
    <name type="scientific">Gigaspora margarita</name>
    <dbReference type="NCBI Taxonomy" id="4874"/>
    <lineage>
        <taxon>Eukaryota</taxon>
        <taxon>Fungi</taxon>
        <taxon>Fungi incertae sedis</taxon>
        <taxon>Mucoromycota</taxon>
        <taxon>Glomeromycotina</taxon>
        <taxon>Glomeromycetes</taxon>
        <taxon>Diversisporales</taxon>
        <taxon>Gigasporaceae</taxon>
        <taxon>Gigaspora</taxon>
    </lineage>
</organism>
<dbReference type="InterPro" id="IPR043504">
    <property type="entry name" value="Peptidase_S1_PA_chymotrypsin"/>
</dbReference>
<dbReference type="AlphaFoldDB" id="A0A8H3X7S7"/>
<reference evidence="1 2" key="1">
    <citation type="journal article" date="2019" name="Environ. Microbiol.">
        <title>At the nexus of three kingdoms: the genome of the mycorrhizal fungus Gigaspora margarita provides insights into plant, endobacterial and fungal interactions.</title>
        <authorList>
            <person name="Venice F."/>
            <person name="Ghignone S."/>
            <person name="Salvioli di Fossalunga A."/>
            <person name="Amselem J."/>
            <person name="Novero M."/>
            <person name="Xianan X."/>
            <person name="Sedzielewska Toro K."/>
            <person name="Morin E."/>
            <person name="Lipzen A."/>
            <person name="Grigoriev I.V."/>
            <person name="Henrissat B."/>
            <person name="Martin F.M."/>
            <person name="Bonfante P."/>
        </authorList>
    </citation>
    <scope>NUCLEOTIDE SEQUENCE [LARGE SCALE GENOMIC DNA]</scope>
    <source>
        <strain evidence="1 2">BEG34</strain>
    </source>
</reference>